<evidence type="ECO:0000313" key="2">
    <source>
        <dbReference type="EMBL" id="EJT97488.1"/>
    </source>
</evidence>
<dbReference type="RefSeq" id="XP_040624386.1">
    <property type="nucleotide sequence ID" value="XM_040770735.1"/>
</dbReference>
<keyword evidence="3" id="KW-1185">Reference proteome</keyword>
<dbReference type="Proteomes" id="UP000030653">
    <property type="component" value="Unassembled WGS sequence"/>
</dbReference>
<reference evidence="2 3" key="1">
    <citation type="journal article" date="2012" name="Science">
        <title>The Paleozoic origin of enzymatic lignin decomposition reconstructed from 31 fungal genomes.</title>
        <authorList>
            <person name="Floudas D."/>
            <person name="Binder M."/>
            <person name="Riley R."/>
            <person name="Barry K."/>
            <person name="Blanchette R.A."/>
            <person name="Henrissat B."/>
            <person name="Martinez A.T."/>
            <person name="Otillar R."/>
            <person name="Spatafora J.W."/>
            <person name="Yadav J.S."/>
            <person name="Aerts A."/>
            <person name="Benoit I."/>
            <person name="Boyd A."/>
            <person name="Carlson A."/>
            <person name="Copeland A."/>
            <person name="Coutinho P.M."/>
            <person name="de Vries R.P."/>
            <person name="Ferreira P."/>
            <person name="Findley K."/>
            <person name="Foster B."/>
            <person name="Gaskell J."/>
            <person name="Glotzer D."/>
            <person name="Gorecki P."/>
            <person name="Heitman J."/>
            <person name="Hesse C."/>
            <person name="Hori C."/>
            <person name="Igarashi K."/>
            <person name="Jurgens J.A."/>
            <person name="Kallen N."/>
            <person name="Kersten P."/>
            <person name="Kohler A."/>
            <person name="Kuees U."/>
            <person name="Kumar T.K.A."/>
            <person name="Kuo A."/>
            <person name="LaButti K."/>
            <person name="Larrondo L.F."/>
            <person name="Lindquist E."/>
            <person name="Ling A."/>
            <person name="Lombard V."/>
            <person name="Lucas S."/>
            <person name="Lundell T."/>
            <person name="Martin R."/>
            <person name="McLaughlin D.J."/>
            <person name="Morgenstern I."/>
            <person name="Morin E."/>
            <person name="Murat C."/>
            <person name="Nagy L.G."/>
            <person name="Nolan M."/>
            <person name="Ohm R.A."/>
            <person name="Patyshakuliyeva A."/>
            <person name="Rokas A."/>
            <person name="Ruiz-Duenas F.J."/>
            <person name="Sabat G."/>
            <person name="Salamov A."/>
            <person name="Samejima M."/>
            <person name="Schmutz J."/>
            <person name="Slot J.C."/>
            <person name="St John F."/>
            <person name="Stenlid J."/>
            <person name="Sun H."/>
            <person name="Sun S."/>
            <person name="Syed K."/>
            <person name="Tsang A."/>
            <person name="Wiebenga A."/>
            <person name="Young D."/>
            <person name="Pisabarro A."/>
            <person name="Eastwood D.C."/>
            <person name="Martin F."/>
            <person name="Cullen D."/>
            <person name="Grigoriev I.V."/>
            <person name="Hibbett D.S."/>
        </authorList>
    </citation>
    <scope>NUCLEOTIDE SEQUENCE [LARGE SCALE GENOMIC DNA]</scope>
    <source>
        <strain evidence="2 3">DJM-731 SS1</strain>
    </source>
</reference>
<organism evidence="2 3">
    <name type="scientific">Dacryopinax primogenitus (strain DJM 731)</name>
    <name type="common">Brown rot fungus</name>
    <dbReference type="NCBI Taxonomy" id="1858805"/>
    <lineage>
        <taxon>Eukaryota</taxon>
        <taxon>Fungi</taxon>
        <taxon>Dikarya</taxon>
        <taxon>Basidiomycota</taxon>
        <taxon>Agaricomycotina</taxon>
        <taxon>Dacrymycetes</taxon>
        <taxon>Dacrymycetales</taxon>
        <taxon>Dacrymycetaceae</taxon>
        <taxon>Dacryopinax</taxon>
    </lineage>
</organism>
<sequence>MTTFLSSILPTGLRIPSLPNPIAFLTRQEEEQPPEPQRQPQPDTNVQNQPSEIHPHTDDHVEHAVSDTELHEDLGTRRRRQPNETFIIVRPPPAKNNHPLNLQIQLIPPNLQKQQRRSVELSRDDIQSPVTPDSAGSTLTRRTSIRSDRSASLYSFASSSVTSLSSTSSGRRVIPLYNLSAHNVIQNTVLDAGTDAKVAKFMKKGLEVMQVVYIEPVEFWEHSHHLLDHRGTRLSDNSHITNTESAGDRTPRTSFSHDKYPYPAPPITPRAERLAPPQPEQKKQKRPFGNLFKRRNGSISELSAVQQPPPSPARTETMPTSPSITTSEERLLAPTLGLQPTQGSKMAAHNHNRAISYVWVVRKWLKPTGENWLNKGLNNLRMGGLNQADPMADIELRFEWTKAGDHRQGGRRRSVTEAESATPSARNSIVAPHATSLAPPNLERCPAPSFKRRSVSPRSSAAALHVPPAPTSIETSSTNSQSDPEDDDTPWTCTLHVSPTQAKMRVAALIPAPHHPKLLGQVKIPFPLPDVAVDRGEFLPRVDGVDNVEEAGLLLTAEDIKDIIASTCLWLVVRESFGGIDKKRKGDGWRLRS</sequence>
<dbReference type="OrthoDB" id="2590746at2759"/>
<feature type="compositionally biased region" description="Polar residues" evidence="1">
    <location>
        <begin position="472"/>
        <end position="482"/>
    </location>
</feature>
<feature type="compositionally biased region" description="Polar residues" evidence="1">
    <location>
        <begin position="128"/>
        <end position="142"/>
    </location>
</feature>
<feature type="compositionally biased region" description="Polar residues" evidence="1">
    <location>
        <begin position="317"/>
        <end position="326"/>
    </location>
</feature>
<feature type="compositionally biased region" description="Polar residues" evidence="1">
    <location>
        <begin position="235"/>
        <end position="245"/>
    </location>
</feature>
<feature type="region of interest" description="Disordered" evidence="1">
    <location>
        <begin position="404"/>
        <end position="490"/>
    </location>
</feature>
<evidence type="ECO:0000313" key="3">
    <source>
        <dbReference type="Proteomes" id="UP000030653"/>
    </source>
</evidence>
<evidence type="ECO:0000256" key="1">
    <source>
        <dbReference type="SAM" id="MobiDB-lite"/>
    </source>
</evidence>
<dbReference type="OMA" id="HESFIVV"/>
<name>M5FQ24_DACPD</name>
<feature type="compositionally biased region" description="Polar residues" evidence="1">
    <location>
        <begin position="417"/>
        <end position="427"/>
    </location>
</feature>
<feature type="compositionally biased region" description="Polar residues" evidence="1">
    <location>
        <begin position="297"/>
        <end position="306"/>
    </location>
</feature>
<dbReference type="EMBL" id="JH795876">
    <property type="protein sequence ID" value="EJT97488.1"/>
    <property type="molecule type" value="Genomic_DNA"/>
</dbReference>
<feature type="region of interest" description="Disordered" evidence="1">
    <location>
        <begin position="235"/>
        <end position="327"/>
    </location>
</feature>
<feature type="region of interest" description="Disordered" evidence="1">
    <location>
        <begin position="107"/>
        <end position="144"/>
    </location>
</feature>
<feature type="compositionally biased region" description="Basic and acidic residues" evidence="1">
    <location>
        <begin position="117"/>
        <end position="126"/>
    </location>
</feature>
<gene>
    <name evidence="2" type="ORF">DACRYDRAFT_119189</name>
</gene>
<dbReference type="GeneID" id="63685797"/>
<accession>M5FQ24</accession>
<feature type="compositionally biased region" description="Basic and acidic residues" evidence="1">
    <location>
        <begin position="246"/>
        <end position="260"/>
    </location>
</feature>
<protein>
    <submittedName>
        <fullName evidence="2">Uncharacterized protein</fullName>
    </submittedName>
</protein>
<feature type="region of interest" description="Disordered" evidence="1">
    <location>
        <begin position="28"/>
        <end position="60"/>
    </location>
</feature>
<dbReference type="AlphaFoldDB" id="M5FQ24"/>
<dbReference type="HOGENOM" id="CLU_008090_0_0_1"/>
<proteinExistence type="predicted"/>